<evidence type="ECO:0000313" key="2">
    <source>
        <dbReference type="EMBL" id="WVY90296.1"/>
    </source>
</evidence>
<dbReference type="EMBL" id="CP144690">
    <property type="protein sequence ID" value="WVY90296.1"/>
    <property type="molecule type" value="Genomic_DNA"/>
</dbReference>
<keyword evidence="1" id="KW-0472">Membrane</keyword>
<keyword evidence="1" id="KW-1133">Transmembrane helix</keyword>
<keyword evidence="1" id="KW-0812">Transmembrane</keyword>
<keyword evidence="3" id="KW-1185">Reference proteome</keyword>
<evidence type="ECO:0000313" key="3">
    <source>
        <dbReference type="Proteomes" id="UP001374535"/>
    </source>
</evidence>
<evidence type="ECO:0000256" key="1">
    <source>
        <dbReference type="SAM" id="Phobius"/>
    </source>
</evidence>
<dbReference type="Proteomes" id="UP001374535">
    <property type="component" value="Chromosome 11"/>
</dbReference>
<organism evidence="2 3">
    <name type="scientific">Vigna mungo</name>
    <name type="common">Black gram</name>
    <name type="synonym">Phaseolus mungo</name>
    <dbReference type="NCBI Taxonomy" id="3915"/>
    <lineage>
        <taxon>Eukaryota</taxon>
        <taxon>Viridiplantae</taxon>
        <taxon>Streptophyta</taxon>
        <taxon>Embryophyta</taxon>
        <taxon>Tracheophyta</taxon>
        <taxon>Spermatophyta</taxon>
        <taxon>Magnoliopsida</taxon>
        <taxon>eudicotyledons</taxon>
        <taxon>Gunneridae</taxon>
        <taxon>Pentapetalae</taxon>
        <taxon>rosids</taxon>
        <taxon>fabids</taxon>
        <taxon>Fabales</taxon>
        <taxon>Fabaceae</taxon>
        <taxon>Papilionoideae</taxon>
        <taxon>50 kb inversion clade</taxon>
        <taxon>NPAAA clade</taxon>
        <taxon>indigoferoid/millettioid clade</taxon>
        <taxon>Phaseoleae</taxon>
        <taxon>Vigna</taxon>
    </lineage>
</organism>
<gene>
    <name evidence="2" type="ORF">V8G54_035810</name>
</gene>
<proteinExistence type="predicted"/>
<feature type="non-terminal residue" evidence="2">
    <location>
        <position position="1"/>
    </location>
</feature>
<dbReference type="AlphaFoldDB" id="A0AAQ3RDP1"/>
<accession>A0AAQ3RDP1</accession>
<name>A0AAQ3RDP1_VIGMU</name>
<reference evidence="2 3" key="1">
    <citation type="journal article" date="2023" name="Life. Sci Alliance">
        <title>Evolutionary insights into 3D genome organization and epigenetic landscape of Vigna mungo.</title>
        <authorList>
            <person name="Junaid A."/>
            <person name="Singh B."/>
            <person name="Bhatia S."/>
        </authorList>
    </citation>
    <scope>NUCLEOTIDE SEQUENCE [LARGE SCALE GENOMIC DNA]</scope>
    <source>
        <strain evidence="2">Urdbean</strain>
    </source>
</reference>
<feature type="transmembrane region" description="Helical" evidence="1">
    <location>
        <begin position="12"/>
        <end position="29"/>
    </location>
</feature>
<protein>
    <submittedName>
        <fullName evidence="2">Uncharacterized protein</fullName>
    </submittedName>
</protein>
<sequence>SLRCTSWSRTLIIRVCWFWFPLLIGTSCWKQKLIINLVQYNQKSVTYKLNSHQMGSSAMSNWHQWEKNLINHHKWLQQEKLYKFTTTSISTQIYTNMHLPIS</sequence>